<dbReference type="Pfam" id="PF04235">
    <property type="entry name" value="DUF418"/>
    <property type="match status" value="1"/>
</dbReference>
<gene>
    <name evidence="3" type="ORF">FB388_0490</name>
</gene>
<feature type="transmembrane region" description="Helical" evidence="1">
    <location>
        <begin position="227"/>
        <end position="251"/>
    </location>
</feature>
<dbReference type="PANTHER" id="PTHR30590">
    <property type="entry name" value="INNER MEMBRANE PROTEIN"/>
    <property type="match status" value="1"/>
</dbReference>
<evidence type="ECO:0000256" key="1">
    <source>
        <dbReference type="SAM" id="Phobius"/>
    </source>
</evidence>
<dbReference type="InterPro" id="IPR052529">
    <property type="entry name" value="Bact_Transport_Assoc"/>
</dbReference>
<keyword evidence="1" id="KW-0812">Transmembrane</keyword>
<feature type="transmembrane region" description="Helical" evidence="1">
    <location>
        <begin position="310"/>
        <end position="329"/>
    </location>
</feature>
<feature type="domain" description="DUF418" evidence="2">
    <location>
        <begin position="214"/>
        <end position="377"/>
    </location>
</feature>
<feature type="transmembrane region" description="Helical" evidence="1">
    <location>
        <begin position="44"/>
        <end position="63"/>
    </location>
</feature>
<feature type="transmembrane region" description="Helical" evidence="1">
    <location>
        <begin position="107"/>
        <end position="139"/>
    </location>
</feature>
<dbReference type="PANTHER" id="PTHR30590:SF2">
    <property type="entry name" value="INNER MEMBRANE PROTEIN"/>
    <property type="match status" value="1"/>
</dbReference>
<keyword evidence="1" id="KW-1133">Transmembrane helix</keyword>
<organism evidence="3 4">
    <name type="scientific">Pseudonocardia cypriaca</name>
    <dbReference type="NCBI Taxonomy" id="882449"/>
    <lineage>
        <taxon>Bacteria</taxon>
        <taxon>Bacillati</taxon>
        <taxon>Actinomycetota</taxon>
        <taxon>Actinomycetes</taxon>
        <taxon>Pseudonocardiales</taxon>
        <taxon>Pseudonocardiaceae</taxon>
        <taxon>Pseudonocardia</taxon>
    </lineage>
</organism>
<feature type="transmembrane region" description="Helical" evidence="1">
    <location>
        <begin position="146"/>
        <end position="171"/>
    </location>
</feature>
<protein>
    <submittedName>
        <fullName evidence="3">Putative membrane protein YeiB</fullName>
    </submittedName>
</protein>
<feature type="transmembrane region" description="Helical" evidence="1">
    <location>
        <begin position="191"/>
        <end position="215"/>
    </location>
</feature>
<evidence type="ECO:0000313" key="4">
    <source>
        <dbReference type="Proteomes" id="UP000319818"/>
    </source>
</evidence>
<feature type="transmembrane region" description="Helical" evidence="1">
    <location>
        <begin position="20"/>
        <end position="38"/>
    </location>
</feature>
<dbReference type="Proteomes" id="UP000319818">
    <property type="component" value="Unassembled WGS sequence"/>
</dbReference>
<proteinExistence type="predicted"/>
<accession>A0A543GAP7</accession>
<dbReference type="RefSeq" id="WP_246121510.1">
    <property type="nucleotide sequence ID" value="NZ_VFPH01000001.1"/>
</dbReference>
<evidence type="ECO:0000313" key="3">
    <source>
        <dbReference type="EMBL" id="TQM43148.1"/>
    </source>
</evidence>
<keyword evidence="4" id="KW-1185">Reference proteome</keyword>
<sequence>MPEIRIRPTGLAERVLAPDLARGVMLLFIALANSHYFLQGPRYLVGFPLGGSALDAAVATAIATLVDGRAFPLFSVLFGYGVVQLARRQQEAGTPWKAVSRLVRRRSLWMMLIGFLHCVLLYVGDIVAAYGFLALLLVGAVRWKEWVLLTLAGLMLVVLSLPSADDAALVAGPDPALLSPDPVTAFVERAAVWPLLVPMEAIGLLAPFLLGIVAARRRLLEEPARHHVLLTVAAAVGIGAAVAGGLPLGLTVAGVLPAGPDLGLLVTLHDATGYLGGPGYAAALALLAGRIGQRRGPVTRAVTAVGQRSLTCYLSQSVVWTLVFAPYALDLSDDLGVAGTAVLAVGTWLATVWMAELLRRRGARGPAEVLLRRLTYR</sequence>
<evidence type="ECO:0000259" key="2">
    <source>
        <dbReference type="Pfam" id="PF04235"/>
    </source>
</evidence>
<feature type="transmembrane region" description="Helical" evidence="1">
    <location>
        <begin position="335"/>
        <end position="355"/>
    </location>
</feature>
<feature type="transmembrane region" description="Helical" evidence="1">
    <location>
        <begin position="271"/>
        <end position="289"/>
    </location>
</feature>
<dbReference type="InterPro" id="IPR007349">
    <property type="entry name" value="DUF418"/>
</dbReference>
<name>A0A543GAP7_9PSEU</name>
<dbReference type="AlphaFoldDB" id="A0A543GAP7"/>
<keyword evidence="1" id="KW-0472">Membrane</keyword>
<reference evidence="3 4" key="1">
    <citation type="submission" date="2019-06" db="EMBL/GenBank/DDBJ databases">
        <title>Sequencing the genomes of 1000 actinobacteria strains.</title>
        <authorList>
            <person name="Klenk H.-P."/>
        </authorList>
    </citation>
    <scope>NUCLEOTIDE SEQUENCE [LARGE SCALE GENOMIC DNA]</scope>
    <source>
        <strain evidence="3 4">DSM 45511</strain>
    </source>
</reference>
<comment type="caution">
    <text evidence="3">The sequence shown here is derived from an EMBL/GenBank/DDBJ whole genome shotgun (WGS) entry which is preliminary data.</text>
</comment>
<dbReference type="EMBL" id="VFPH01000001">
    <property type="protein sequence ID" value="TQM43148.1"/>
    <property type="molecule type" value="Genomic_DNA"/>
</dbReference>